<feature type="region of interest" description="Disordered" evidence="3">
    <location>
        <begin position="103"/>
        <end position="164"/>
    </location>
</feature>
<dbReference type="InterPro" id="IPR001611">
    <property type="entry name" value="Leu-rich_rpt"/>
</dbReference>
<protein>
    <submittedName>
        <fullName evidence="4">Predicted protein</fullName>
    </submittedName>
</protein>
<dbReference type="GO" id="GO:0005930">
    <property type="term" value="C:axoneme"/>
    <property type="evidence" value="ECO:0007669"/>
    <property type="project" value="UniProtKB-SubCell"/>
</dbReference>
<dbReference type="OMA" id="IKNCGMK"/>
<sequence>MDALDARVEDGVALTQIALNGNGKLLFNDRPSRAHVVALCDALATDDVVERLDLSYNFIDDDGAVAIARMLRRNRTLTELDLRGNDVGPAGAAALAEALAGVPWVEEEEEEEEGAEGADDAVEEDGAEEEPAAEAAAADENEDPAAAAAAAEAEPPAKPSPPPVAGCSLVTLNLAGNPLGVDGGVAIGESLRSNTTLIDLNLNDCSLDAKALIAVLTAVNESNATLRRLSLENPRIFSEQEEHAWHAARMLAVNKTLKSLRCGKWKIYSTGVEVLAGYGVCVNESLEVLDLRCNKICEVGGAFLARIIRDNEGLRRIGLDANALRDNGAIAIADAMPECASVAEFDLRSNGIEDAGLCALARGVAGMPSPPAEVLLWGNHFAEASSIAWRDVLEYHDIVTDVTFRVVDGELQAARVEPPAPSRESWGLT</sequence>
<dbReference type="eggNOG" id="KOG4308">
    <property type="taxonomic scope" value="Eukaryota"/>
</dbReference>
<dbReference type="GeneID" id="9686768"/>
<evidence type="ECO:0000313" key="5">
    <source>
        <dbReference type="Proteomes" id="UP000001876"/>
    </source>
</evidence>
<organism evidence="5">
    <name type="scientific">Micromonas pusilla (strain CCMP1545)</name>
    <name type="common">Picoplanktonic green alga</name>
    <dbReference type="NCBI Taxonomy" id="564608"/>
    <lineage>
        <taxon>Eukaryota</taxon>
        <taxon>Viridiplantae</taxon>
        <taxon>Chlorophyta</taxon>
        <taxon>Mamiellophyceae</taxon>
        <taxon>Mamiellales</taxon>
        <taxon>Mamiellaceae</taxon>
        <taxon>Micromonas</taxon>
    </lineage>
</organism>
<dbReference type="InterPro" id="IPR032675">
    <property type="entry name" value="LRR_dom_sf"/>
</dbReference>
<dbReference type="RefSeq" id="XP_003061060.1">
    <property type="nucleotide sequence ID" value="XM_003061014.1"/>
</dbReference>
<proteinExistence type="predicted"/>
<dbReference type="Pfam" id="PF13516">
    <property type="entry name" value="LRR_6"/>
    <property type="match status" value="5"/>
</dbReference>
<gene>
    <name evidence="4" type="ORF">MICPUCDRAFT_60959</name>
</gene>
<dbReference type="SMART" id="SM00368">
    <property type="entry name" value="LRR_RI"/>
    <property type="match status" value="7"/>
</dbReference>
<keyword evidence="5" id="KW-1185">Reference proteome</keyword>
<dbReference type="PANTHER" id="PTHR24111">
    <property type="entry name" value="LEUCINE-RICH REPEAT-CONTAINING PROTEIN 34"/>
    <property type="match status" value="1"/>
</dbReference>
<dbReference type="SUPFAM" id="SSF52047">
    <property type="entry name" value="RNI-like"/>
    <property type="match status" value="2"/>
</dbReference>
<dbReference type="InterPro" id="IPR052201">
    <property type="entry name" value="LRR-containing_regulator"/>
</dbReference>
<evidence type="ECO:0000313" key="4">
    <source>
        <dbReference type="EMBL" id="EEH54710.1"/>
    </source>
</evidence>
<keyword evidence="2" id="KW-0677">Repeat</keyword>
<dbReference type="Proteomes" id="UP000001876">
    <property type="component" value="Unassembled WGS sequence"/>
</dbReference>
<name>C1N039_MICPC</name>
<evidence type="ECO:0000256" key="1">
    <source>
        <dbReference type="ARBA" id="ARBA00004430"/>
    </source>
</evidence>
<dbReference type="AlphaFoldDB" id="C1N039"/>
<reference evidence="4 5" key="1">
    <citation type="journal article" date="2009" name="Science">
        <title>Green evolution and dynamic adaptations revealed by genomes of the marine picoeukaryotes Micromonas.</title>
        <authorList>
            <person name="Worden A.Z."/>
            <person name="Lee J.H."/>
            <person name="Mock T."/>
            <person name="Rouze P."/>
            <person name="Simmons M.P."/>
            <person name="Aerts A.L."/>
            <person name="Allen A.E."/>
            <person name="Cuvelier M.L."/>
            <person name="Derelle E."/>
            <person name="Everett M.V."/>
            <person name="Foulon E."/>
            <person name="Grimwood J."/>
            <person name="Gundlach H."/>
            <person name="Henrissat B."/>
            <person name="Napoli C."/>
            <person name="McDonald S.M."/>
            <person name="Parker M.S."/>
            <person name="Rombauts S."/>
            <person name="Salamov A."/>
            <person name="Von Dassow P."/>
            <person name="Badger J.H."/>
            <person name="Coutinho P.M."/>
            <person name="Demir E."/>
            <person name="Dubchak I."/>
            <person name="Gentemann C."/>
            <person name="Eikrem W."/>
            <person name="Gready J.E."/>
            <person name="John U."/>
            <person name="Lanier W."/>
            <person name="Lindquist E.A."/>
            <person name="Lucas S."/>
            <person name="Mayer K.F."/>
            <person name="Moreau H."/>
            <person name="Not F."/>
            <person name="Otillar R."/>
            <person name="Panaud O."/>
            <person name="Pangilinan J."/>
            <person name="Paulsen I."/>
            <person name="Piegu B."/>
            <person name="Poliakov A."/>
            <person name="Robbens S."/>
            <person name="Schmutz J."/>
            <person name="Toulza E."/>
            <person name="Wyss T."/>
            <person name="Zelensky A."/>
            <person name="Zhou K."/>
            <person name="Armbrust E.V."/>
            <person name="Bhattacharya D."/>
            <person name="Goodenough U.W."/>
            <person name="Van de Peer Y."/>
            <person name="Grigoriev I.V."/>
        </authorList>
    </citation>
    <scope>NUCLEOTIDE SEQUENCE [LARGE SCALE GENOMIC DNA]</scope>
    <source>
        <strain evidence="4 5">CCMP1545</strain>
    </source>
</reference>
<comment type="subcellular location">
    <subcellularLocation>
        <location evidence="1">Cytoplasm</location>
        <location evidence="1">Cytoskeleton</location>
        <location evidence="1">Cilium axoneme</location>
    </subcellularLocation>
</comment>
<feature type="compositionally biased region" description="Acidic residues" evidence="3">
    <location>
        <begin position="105"/>
        <end position="143"/>
    </location>
</feature>
<dbReference type="KEGG" id="mpp:MICPUCDRAFT_60959"/>
<dbReference type="STRING" id="564608.C1N039"/>
<feature type="compositionally biased region" description="Low complexity" evidence="3">
    <location>
        <begin position="144"/>
        <end position="154"/>
    </location>
</feature>
<accession>C1N039</accession>
<dbReference type="OrthoDB" id="523874at2759"/>
<evidence type="ECO:0000256" key="2">
    <source>
        <dbReference type="ARBA" id="ARBA00022737"/>
    </source>
</evidence>
<dbReference type="EMBL" id="GG663743">
    <property type="protein sequence ID" value="EEH54710.1"/>
    <property type="molecule type" value="Genomic_DNA"/>
</dbReference>
<dbReference type="PANTHER" id="PTHR24111:SF0">
    <property type="entry name" value="LEUCINE-RICH REPEAT-CONTAINING PROTEIN"/>
    <property type="match status" value="1"/>
</dbReference>
<evidence type="ECO:0000256" key="3">
    <source>
        <dbReference type="SAM" id="MobiDB-lite"/>
    </source>
</evidence>
<dbReference type="Gene3D" id="3.80.10.10">
    <property type="entry name" value="Ribonuclease Inhibitor"/>
    <property type="match status" value="2"/>
</dbReference>